<dbReference type="FunFam" id="3.40.50.10140:FF:000007">
    <property type="entry name" value="Disease resistance protein (TIR-NBS-LRR class)"/>
    <property type="match status" value="1"/>
</dbReference>
<keyword evidence="2" id="KW-0378">Hydrolase</keyword>
<evidence type="ECO:0000259" key="5">
    <source>
        <dbReference type="PROSITE" id="PS50104"/>
    </source>
</evidence>
<dbReference type="SMART" id="SM00255">
    <property type="entry name" value="TIR"/>
    <property type="match status" value="1"/>
</dbReference>
<dbReference type="AlphaFoldDB" id="A0A5D2NBK2"/>
<evidence type="ECO:0000313" key="6">
    <source>
        <dbReference type="EMBL" id="TYI01152.1"/>
    </source>
</evidence>
<dbReference type="Proteomes" id="UP000322667">
    <property type="component" value="Chromosome A11"/>
</dbReference>
<proteinExistence type="predicted"/>
<dbReference type="EC" id="3.2.2.6" evidence="1"/>
<dbReference type="PANTHER" id="PTHR32009:SF39">
    <property type="entry name" value="TIR DOMAIN-CONTAINING PROTEIN"/>
    <property type="match status" value="1"/>
</dbReference>
<protein>
    <recommendedName>
        <fullName evidence="1">ADP-ribosyl cyclase/cyclic ADP-ribose hydrolase</fullName>
        <ecNumber evidence="1">3.2.2.6</ecNumber>
    </recommendedName>
</protein>
<keyword evidence="3" id="KW-0520">NAD</keyword>
<dbReference type="PANTHER" id="PTHR32009">
    <property type="entry name" value="TMV RESISTANCE PROTEIN N-LIKE"/>
    <property type="match status" value="1"/>
</dbReference>
<evidence type="ECO:0000256" key="4">
    <source>
        <dbReference type="ARBA" id="ARBA00047304"/>
    </source>
</evidence>
<dbReference type="Gene3D" id="3.40.50.10140">
    <property type="entry name" value="Toll/interleukin-1 receptor homology (TIR) domain"/>
    <property type="match status" value="1"/>
</dbReference>
<organism evidence="6 7">
    <name type="scientific">Gossypium tomentosum</name>
    <name type="common">Hawaiian cotton</name>
    <name type="synonym">Gossypium sandvicense</name>
    <dbReference type="NCBI Taxonomy" id="34277"/>
    <lineage>
        <taxon>Eukaryota</taxon>
        <taxon>Viridiplantae</taxon>
        <taxon>Streptophyta</taxon>
        <taxon>Embryophyta</taxon>
        <taxon>Tracheophyta</taxon>
        <taxon>Spermatophyta</taxon>
        <taxon>Magnoliopsida</taxon>
        <taxon>eudicotyledons</taxon>
        <taxon>Gunneridae</taxon>
        <taxon>Pentapetalae</taxon>
        <taxon>rosids</taxon>
        <taxon>malvids</taxon>
        <taxon>Malvales</taxon>
        <taxon>Malvaceae</taxon>
        <taxon>Malvoideae</taxon>
        <taxon>Gossypium</taxon>
    </lineage>
</organism>
<evidence type="ECO:0000313" key="7">
    <source>
        <dbReference type="Proteomes" id="UP000322667"/>
    </source>
</evidence>
<comment type="catalytic activity">
    <reaction evidence="4">
        <text>NAD(+) + H2O = ADP-D-ribose + nicotinamide + H(+)</text>
        <dbReference type="Rhea" id="RHEA:16301"/>
        <dbReference type="ChEBI" id="CHEBI:15377"/>
        <dbReference type="ChEBI" id="CHEBI:15378"/>
        <dbReference type="ChEBI" id="CHEBI:17154"/>
        <dbReference type="ChEBI" id="CHEBI:57540"/>
        <dbReference type="ChEBI" id="CHEBI:57967"/>
        <dbReference type="EC" id="3.2.2.6"/>
    </reaction>
    <physiologicalReaction direction="left-to-right" evidence="4">
        <dbReference type="Rhea" id="RHEA:16302"/>
    </physiologicalReaction>
</comment>
<evidence type="ECO:0000256" key="1">
    <source>
        <dbReference type="ARBA" id="ARBA00011982"/>
    </source>
</evidence>
<gene>
    <name evidence="6" type="ORF">ES332_A11G182100v1</name>
</gene>
<keyword evidence="7" id="KW-1185">Reference proteome</keyword>
<dbReference type="InterPro" id="IPR000157">
    <property type="entry name" value="TIR_dom"/>
</dbReference>
<dbReference type="GO" id="GO:0061809">
    <property type="term" value="F:NAD+ nucleosidase activity, cyclic ADP-ribose generating"/>
    <property type="evidence" value="ECO:0007669"/>
    <property type="project" value="UniProtKB-EC"/>
</dbReference>
<dbReference type="GO" id="GO:0007165">
    <property type="term" value="P:signal transduction"/>
    <property type="evidence" value="ECO:0007669"/>
    <property type="project" value="InterPro"/>
</dbReference>
<feature type="domain" description="TIR" evidence="5">
    <location>
        <begin position="8"/>
        <end position="150"/>
    </location>
</feature>
<evidence type="ECO:0000256" key="3">
    <source>
        <dbReference type="ARBA" id="ARBA00023027"/>
    </source>
</evidence>
<accession>A0A5D2NBK2</accession>
<reference evidence="6 7" key="1">
    <citation type="submission" date="2019-07" db="EMBL/GenBank/DDBJ databases">
        <title>WGS assembly of Gossypium tomentosum.</title>
        <authorList>
            <person name="Chen Z.J."/>
            <person name="Sreedasyam A."/>
            <person name="Ando A."/>
            <person name="Song Q."/>
            <person name="De L."/>
            <person name="Hulse-Kemp A."/>
            <person name="Ding M."/>
            <person name="Ye W."/>
            <person name="Kirkbride R."/>
            <person name="Jenkins J."/>
            <person name="Plott C."/>
            <person name="Lovell J."/>
            <person name="Lin Y.-M."/>
            <person name="Vaughn R."/>
            <person name="Liu B."/>
            <person name="Li W."/>
            <person name="Simpson S."/>
            <person name="Scheffler B."/>
            <person name="Saski C."/>
            <person name="Grover C."/>
            <person name="Hu G."/>
            <person name="Conover J."/>
            <person name="Carlson J."/>
            <person name="Shu S."/>
            <person name="Boston L."/>
            <person name="Williams M."/>
            <person name="Peterson D."/>
            <person name="Mcgee K."/>
            <person name="Jones D."/>
            <person name="Wendel J."/>
            <person name="Stelly D."/>
            <person name="Grimwood J."/>
            <person name="Schmutz J."/>
        </authorList>
    </citation>
    <scope>NUCLEOTIDE SEQUENCE [LARGE SCALE GENOMIC DNA]</scope>
    <source>
        <strain evidence="6">7179.01</strain>
    </source>
</reference>
<name>A0A5D2NBK2_GOSTO</name>
<dbReference type="InterPro" id="IPR035897">
    <property type="entry name" value="Toll_tir_struct_dom_sf"/>
</dbReference>
<dbReference type="Pfam" id="PF01582">
    <property type="entry name" value="TIR"/>
    <property type="match status" value="1"/>
</dbReference>
<dbReference type="EMBL" id="CM017620">
    <property type="protein sequence ID" value="TYI01152.1"/>
    <property type="molecule type" value="Genomic_DNA"/>
</dbReference>
<dbReference type="PROSITE" id="PS50104">
    <property type="entry name" value="TIR"/>
    <property type="match status" value="1"/>
</dbReference>
<sequence>MASSSRHRKHDVFLSFSGDDTRNNFTSYLYRALKRKGIGAYMDENLLKTGQNLSSSLLRAIEESSISVIIFSKKYASSSWCLQELFKIMELKRLSKLEVVPIFYHVNPSDVRKCTGSFEEAFANHQQNWAHKLQGWKDAFSEAGYIKDGT</sequence>
<dbReference type="SUPFAM" id="SSF52200">
    <property type="entry name" value="Toll/Interleukin receptor TIR domain"/>
    <property type="match status" value="1"/>
</dbReference>
<evidence type="ECO:0000256" key="2">
    <source>
        <dbReference type="ARBA" id="ARBA00022801"/>
    </source>
</evidence>